<evidence type="ECO:0000313" key="7">
    <source>
        <dbReference type="Proteomes" id="UP001418222"/>
    </source>
</evidence>
<protein>
    <recommendedName>
        <fullName evidence="5">FCP1 homology domain-containing protein</fullName>
    </recommendedName>
</protein>
<sequence length="476" mass="53518">MPAFKMKIKSKTNFLREYNRKSAKISKGSRAQIKLLDKQTTMDSSNPSPWKVSCKIEVSTQNIEIIEANECQDTHAGDSTQLLKSFSSPDSTLFGGIESMMATSPDNLETIFSHGFEQNDEQLKVSNDIVGADRPQLPHLVADEVDDEICTLSGFQPCNAIDFYFSDIFTALPDDGIIEFNDIINISCPDYEIVNSNAMLDMEERPILLPFLDECMENMDSNGDISIGKHKVDSDDSCLQGDDLHFIHQLKLPDQGAQIRCFSSDIAETACFIHLTSNKVSNLTSFPPLLQADAGKGKPNTLVLDLDETLVHSRLEHCDDADFSFPVFFNMKQHTVYVRRRPHLQMFLEKVAQMFRVVIFTASESIYAERLLNILDPDRMLISECFYRESCVFSDGSYTKDLTILGVDLAKVVIVDNSPQVFRLQVDNGIPIKSWFDDPADQALKSLLPFLESLAYTDDVRPLISGAFGNRKEQLL</sequence>
<dbReference type="Proteomes" id="UP001418222">
    <property type="component" value="Unassembled WGS sequence"/>
</dbReference>
<dbReference type="NCBIfam" id="TIGR02251">
    <property type="entry name" value="HIF-SF_euk"/>
    <property type="match status" value="1"/>
</dbReference>
<dbReference type="PANTHER" id="PTHR12210">
    <property type="entry name" value="DULLARD PROTEIN PHOSPHATASE"/>
    <property type="match status" value="1"/>
</dbReference>
<dbReference type="Gene3D" id="3.40.50.1000">
    <property type="entry name" value="HAD superfamily/HAD-like"/>
    <property type="match status" value="1"/>
</dbReference>
<comment type="caution">
    <text evidence="6">The sequence shown here is derived from an EMBL/GenBank/DDBJ whole genome shotgun (WGS) entry which is preliminary data.</text>
</comment>
<dbReference type="InterPro" id="IPR050365">
    <property type="entry name" value="TIM50"/>
</dbReference>
<dbReference type="GO" id="GO:0004721">
    <property type="term" value="F:phosphoprotein phosphatase activity"/>
    <property type="evidence" value="ECO:0007669"/>
    <property type="project" value="UniProtKB-KW"/>
</dbReference>
<keyword evidence="2" id="KW-0904">Protein phosphatase</keyword>
<comment type="function">
    <text evidence="3">Probable phosphatase.</text>
</comment>
<evidence type="ECO:0000256" key="2">
    <source>
        <dbReference type="ARBA" id="ARBA00022912"/>
    </source>
</evidence>
<dbReference type="Pfam" id="PF03031">
    <property type="entry name" value="NIF"/>
    <property type="match status" value="1"/>
</dbReference>
<evidence type="ECO:0000256" key="1">
    <source>
        <dbReference type="ARBA" id="ARBA00022801"/>
    </source>
</evidence>
<evidence type="ECO:0000313" key="6">
    <source>
        <dbReference type="EMBL" id="KAK8925855.1"/>
    </source>
</evidence>
<dbReference type="EMBL" id="JBBWWQ010000016">
    <property type="protein sequence ID" value="KAK8925855.1"/>
    <property type="molecule type" value="Genomic_DNA"/>
</dbReference>
<dbReference type="InterPro" id="IPR023214">
    <property type="entry name" value="HAD_sf"/>
</dbReference>
<dbReference type="FunFam" id="3.40.50.1000:FF:000015">
    <property type="entry name" value="CTD small phosphatase-like protein 2"/>
    <property type="match status" value="1"/>
</dbReference>
<evidence type="ECO:0000256" key="3">
    <source>
        <dbReference type="ARBA" id="ARBA00037324"/>
    </source>
</evidence>
<dbReference type="InterPro" id="IPR004274">
    <property type="entry name" value="FCP1_dom"/>
</dbReference>
<proteinExistence type="inferred from homology"/>
<accession>A0AAP0B336</accession>
<evidence type="ECO:0000259" key="5">
    <source>
        <dbReference type="PROSITE" id="PS50969"/>
    </source>
</evidence>
<organism evidence="6 7">
    <name type="scientific">Platanthera zijinensis</name>
    <dbReference type="NCBI Taxonomy" id="2320716"/>
    <lineage>
        <taxon>Eukaryota</taxon>
        <taxon>Viridiplantae</taxon>
        <taxon>Streptophyta</taxon>
        <taxon>Embryophyta</taxon>
        <taxon>Tracheophyta</taxon>
        <taxon>Spermatophyta</taxon>
        <taxon>Magnoliopsida</taxon>
        <taxon>Liliopsida</taxon>
        <taxon>Asparagales</taxon>
        <taxon>Orchidaceae</taxon>
        <taxon>Orchidoideae</taxon>
        <taxon>Orchideae</taxon>
        <taxon>Orchidinae</taxon>
        <taxon>Platanthera</taxon>
    </lineage>
</organism>
<keyword evidence="7" id="KW-1185">Reference proteome</keyword>
<name>A0AAP0B336_9ASPA</name>
<dbReference type="SUPFAM" id="SSF56784">
    <property type="entry name" value="HAD-like"/>
    <property type="match status" value="1"/>
</dbReference>
<dbReference type="AlphaFoldDB" id="A0AAP0B336"/>
<dbReference type="SMART" id="SM00577">
    <property type="entry name" value="CPDc"/>
    <property type="match status" value="1"/>
</dbReference>
<dbReference type="InterPro" id="IPR011948">
    <property type="entry name" value="Dullard_phosphatase"/>
</dbReference>
<gene>
    <name evidence="6" type="ORF">KSP39_PZI018953</name>
</gene>
<feature type="domain" description="FCP1 homology" evidence="5">
    <location>
        <begin position="295"/>
        <end position="454"/>
    </location>
</feature>
<dbReference type="CDD" id="cd07521">
    <property type="entry name" value="HAD_FCP1-like"/>
    <property type="match status" value="1"/>
</dbReference>
<keyword evidence="1" id="KW-0378">Hydrolase</keyword>
<dbReference type="PROSITE" id="PS50969">
    <property type="entry name" value="FCP1"/>
    <property type="match status" value="1"/>
</dbReference>
<dbReference type="GO" id="GO:0005634">
    <property type="term" value="C:nucleus"/>
    <property type="evidence" value="ECO:0007669"/>
    <property type="project" value="UniProtKB-ARBA"/>
</dbReference>
<reference evidence="6 7" key="1">
    <citation type="journal article" date="2022" name="Nat. Plants">
        <title>Genomes of leafy and leafless Platanthera orchids illuminate the evolution of mycoheterotrophy.</title>
        <authorList>
            <person name="Li M.H."/>
            <person name="Liu K.W."/>
            <person name="Li Z."/>
            <person name="Lu H.C."/>
            <person name="Ye Q.L."/>
            <person name="Zhang D."/>
            <person name="Wang J.Y."/>
            <person name="Li Y.F."/>
            <person name="Zhong Z.M."/>
            <person name="Liu X."/>
            <person name="Yu X."/>
            <person name="Liu D.K."/>
            <person name="Tu X.D."/>
            <person name="Liu B."/>
            <person name="Hao Y."/>
            <person name="Liao X.Y."/>
            <person name="Jiang Y.T."/>
            <person name="Sun W.H."/>
            <person name="Chen J."/>
            <person name="Chen Y.Q."/>
            <person name="Ai Y."/>
            <person name="Zhai J.W."/>
            <person name="Wu S.S."/>
            <person name="Zhou Z."/>
            <person name="Hsiao Y.Y."/>
            <person name="Wu W.L."/>
            <person name="Chen Y.Y."/>
            <person name="Lin Y.F."/>
            <person name="Hsu J.L."/>
            <person name="Li C.Y."/>
            <person name="Wang Z.W."/>
            <person name="Zhao X."/>
            <person name="Zhong W.Y."/>
            <person name="Ma X.K."/>
            <person name="Ma L."/>
            <person name="Huang J."/>
            <person name="Chen G.Z."/>
            <person name="Huang M.Z."/>
            <person name="Huang L."/>
            <person name="Peng D.H."/>
            <person name="Luo Y.B."/>
            <person name="Zou S.Q."/>
            <person name="Chen S.P."/>
            <person name="Lan S."/>
            <person name="Tsai W.C."/>
            <person name="Van de Peer Y."/>
            <person name="Liu Z.J."/>
        </authorList>
    </citation>
    <scope>NUCLEOTIDE SEQUENCE [LARGE SCALE GENOMIC DNA]</scope>
    <source>
        <strain evidence="6">Lor287</strain>
    </source>
</reference>
<comment type="similarity">
    <text evidence="4">Belongs to the CTDSPL2 family.</text>
</comment>
<evidence type="ECO:0000256" key="4">
    <source>
        <dbReference type="ARBA" id="ARBA00038355"/>
    </source>
</evidence>
<dbReference type="InterPro" id="IPR036412">
    <property type="entry name" value="HAD-like_sf"/>
</dbReference>